<dbReference type="STRING" id="86416.Clopa_2101"/>
<evidence type="ECO:0000256" key="2">
    <source>
        <dbReference type="ARBA" id="ARBA00010692"/>
    </source>
</evidence>
<accession>R4K312</accession>
<proteinExistence type="inferred from homology"/>
<protein>
    <recommendedName>
        <fullName evidence="8">Biotin transporter</fullName>
    </recommendedName>
</protein>
<dbReference type="PANTHER" id="PTHR34295:SF4">
    <property type="entry name" value="BIOTIN TRANSPORTER BIOY-RELATED"/>
    <property type="match status" value="1"/>
</dbReference>
<evidence type="ECO:0000256" key="8">
    <source>
        <dbReference type="PIRNR" id="PIRNR016661"/>
    </source>
</evidence>
<evidence type="ECO:0000256" key="4">
    <source>
        <dbReference type="ARBA" id="ARBA00022475"/>
    </source>
</evidence>
<evidence type="ECO:0000256" key="3">
    <source>
        <dbReference type="ARBA" id="ARBA00022448"/>
    </source>
</evidence>
<dbReference type="Pfam" id="PF02632">
    <property type="entry name" value="BioY"/>
    <property type="match status" value="1"/>
</dbReference>
<dbReference type="PANTHER" id="PTHR34295">
    <property type="entry name" value="BIOTIN TRANSPORTER BIOY"/>
    <property type="match status" value="1"/>
</dbReference>
<keyword evidence="7 8" id="KW-0472">Membrane</keyword>
<dbReference type="OrthoDB" id="9803495at2"/>
<evidence type="ECO:0000256" key="7">
    <source>
        <dbReference type="ARBA" id="ARBA00023136"/>
    </source>
</evidence>
<keyword evidence="4 8" id="KW-1003">Cell membrane</keyword>
<evidence type="ECO:0000256" key="5">
    <source>
        <dbReference type="ARBA" id="ARBA00022692"/>
    </source>
</evidence>
<dbReference type="EMBL" id="CP003261">
    <property type="protein sequence ID" value="AGK96983.1"/>
    <property type="molecule type" value="Genomic_DNA"/>
</dbReference>
<dbReference type="Gene3D" id="1.10.1760.20">
    <property type="match status" value="1"/>
</dbReference>
<keyword evidence="5 9" id="KW-0812">Transmembrane</keyword>
<feature type="transmembrane region" description="Helical" evidence="9">
    <location>
        <begin position="112"/>
        <end position="137"/>
    </location>
</feature>
<dbReference type="HOGENOM" id="CLU_077931_1_1_9"/>
<reference evidence="10 11" key="1">
    <citation type="submission" date="2012-01" db="EMBL/GenBank/DDBJ databases">
        <title>Complete sequence of chromosome of Clostridium pasteurianum BC1.</title>
        <authorList>
            <consortium name="US DOE Joint Genome Institute"/>
            <person name="Lucas S."/>
            <person name="Han J."/>
            <person name="Lapidus A."/>
            <person name="Cheng J.-F."/>
            <person name="Goodwin L."/>
            <person name="Pitluck S."/>
            <person name="Peters L."/>
            <person name="Mikhailova N."/>
            <person name="Teshima H."/>
            <person name="Detter J.C."/>
            <person name="Han C."/>
            <person name="Tapia R."/>
            <person name="Land M."/>
            <person name="Hauser L."/>
            <person name="Kyrpides N."/>
            <person name="Ivanova N."/>
            <person name="Pagani I."/>
            <person name="Dunn J."/>
            <person name="Taghavi S."/>
            <person name="Francis A."/>
            <person name="van der Lelie D."/>
            <person name="Woyke T."/>
        </authorList>
    </citation>
    <scope>NUCLEOTIDE SEQUENCE [LARGE SCALE GENOMIC DNA]</scope>
    <source>
        <strain evidence="10 11">BC1</strain>
    </source>
</reference>
<evidence type="ECO:0000313" key="10">
    <source>
        <dbReference type="EMBL" id="AGK96983.1"/>
    </source>
</evidence>
<evidence type="ECO:0000313" key="11">
    <source>
        <dbReference type="Proteomes" id="UP000013523"/>
    </source>
</evidence>
<comment type="similarity">
    <text evidence="2 8">Belongs to the BioY family.</text>
</comment>
<comment type="subcellular location">
    <subcellularLocation>
        <location evidence="1 8">Cell membrane</location>
        <topology evidence="1 8">Multi-pass membrane protein</topology>
    </subcellularLocation>
</comment>
<sequence>MRKKLNIRDIIYSALLAAITSVLGYVVIPLPFSPIPITGQSLAVMIAGCVLTPIQAGLSMLIFLFMGCAGLPVFSGGRAGLGIVVGKSGGYLIGYLIGAVIISVLTRKNKSMINMFLSCLLGGIVVVHFLGIAWLGFITQIGIKKAFVIGSLPFLPGDLLKSIAAISISVRLNKELKRH</sequence>
<feature type="transmembrane region" description="Helical" evidence="9">
    <location>
        <begin position="44"/>
        <end position="69"/>
    </location>
</feature>
<dbReference type="InterPro" id="IPR003784">
    <property type="entry name" value="BioY"/>
</dbReference>
<dbReference type="eggNOG" id="COG1268">
    <property type="taxonomic scope" value="Bacteria"/>
</dbReference>
<dbReference type="KEGG" id="cpas:Clopa_2101"/>
<keyword evidence="6 9" id="KW-1133">Transmembrane helix</keyword>
<dbReference type="GO" id="GO:0005886">
    <property type="term" value="C:plasma membrane"/>
    <property type="evidence" value="ECO:0007669"/>
    <property type="project" value="UniProtKB-SubCell"/>
</dbReference>
<keyword evidence="3 8" id="KW-0813">Transport</keyword>
<dbReference type="Proteomes" id="UP000013523">
    <property type="component" value="Chromosome"/>
</dbReference>
<dbReference type="PATRIC" id="fig|86416.3.peg.2074"/>
<name>R4K312_CLOPA</name>
<dbReference type="RefSeq" id="WP_015615291.1">
    <property type="nucleotide sequence ID" value="NC_021182.1"/>
</dbReference>
<evidence type="ECO:0000256" key="1">
    <source>
        <dbReference type="ARBA" id="ARBA00004651"/>
    </source>
</evidence>
<gene>
    <name evidence="10" type="ORF">Clopa_2101</name>
</gene>
<evidence type="ECO:0000256" key="9">
    <source>
        <dbReference type="SAM" id="Phobius"/>
    </source>
</evidence>
<feature type="transmembrane region" description="Helical" evidence="9">
    <location>
        <begin position="81"/>
        <end position="106"/>
    </location>
</feature>
<organism evidence="10 11">
    <name type="scientific">Clostridium pasteurianum BC1</name>
    <dbReference type="NCBI Taxonomy" id="86416"/>
    <lineage>
        <taxon>Bacteria</taxon>
        <taxon>Bacillati</taxon>
        <taxon>Bacillota</taxon>
        <taxon>Clostridia</taxon>
        <taxon>Eubacteriales</taxon>
        <taxon>Clostridiaceae</taxon>
        <taxon>Clostridium</taxon>
    </lineage>
</organism>
<feature type="transmembrane region" description="Helical" evidence="9">
    <location>
        <begin position="12"/>
        <end position="32"/>
    </location>
</feature>
<dbReference type="GO" id="GO:0015225">
    <property type="term" value="F:biotin transmembrane transporter activity"/>
    <property type="evidence" value="ECO:0007669"/>
    <property type="project" value="UniProtKB-UniRule"/>
</dbReference>
<evidence type="ECO:0000256" key="6">
    <source>
        <dbReference type="ARBA" id="ARBA00022989"/>
    </source>
</evidence>
<keyword evidence="11" id="KW-1185">Reference proteome</keyword>
<dbReference type="AlphaFoldDB" id="R4K312"/>
<dbReference type="PIRSF" id="PIRSF016661">
    <property type="entry name" value="BioY"/>
    <property type="match status" value="1"/>
</dbReference>